<evidence type="ECO:0000256" key="2">
    <source>
        <dbReference type="SAM" id="MobiDB-lite"/>
    </source>
</evidence>
<dbReference type="Pfam" id="PF09699">
    <property type="entry name" value="Paired_CXXCH_1"/>
    <property type="match status" value="1"/>
</dbReference>
<dbReference type="NCBIfam" id="TIGR01904">
    <property type="entry name" value="GSu_C4xC__C2xCH"/>
    <property type="match status" value="4"/>
</dbReference>
<keyword evidence="1" id="KW-0732">Signal</keyword>
<dbReference type="Pfam" id="PF09698">
    <property type="entry name" value="GSu_C4xC__C2xCH"/>
    <property type="match status" value="3"/>
</dbReference>
<dbReference type="InterPro" id="IPR010176">
    <property type="entry name" value="C4xCH_C2xCH_motif_GEOSU"/>
</dbReference>
<feature type="domain" description="Doubled CXXCH motif" evidence="3">
    <location>
        <begin position="143"/>
        <end position="177"/>
    </location>
</feature>
<dbReference type="PANTHER" id="PTHR35038">
    <property type="entry name" value="DISSIMILATORY SULFITE REDUCTASE SIRA"/>
    <property type="match status" value="1"/>
</dbReference>
<dbReference type="HOGENOM" id="CLU_251159_0_0_7"/>
<evidence type="ECO:0000259" key="3">
    <source>
        <dbReference type="Pfam" id="PF09699"/>
    </source>
</evidence>
<feature type="region of interest" description="Disordered" evidence="2">
    <location>
        <begin position="427"/>
        <end position="456"/>
    </location>
</feature>
<dbReference type="Proteomes" id="UP000035036">
    <property type="component" value="Chromosome"/>
</dbReference>
<dbReference type="Gene3D" id="1.10.1130.10">
    <property type="entry name" value="Flavocytochrome C3, Chain A"/>
    <property type="match status" value="1"/>
</dbReference>
<dbReference type="GO" id="GO:0016491">
    <property type="term" value="F:oxidoreductase activity"/>
    <property type="evidence" value="ECO:0007669"/>
    <property type="project" value="TreeGrafter"/>
</dbReference>
<organism evidence="4 5">
    <name type="scientific">Geoalkalibacter subterraneus</name>
    <dbReference type="NCBI Taxonomy" id="483547"/>
    <lineage>
        <taxon>Bacteria</taxon>
        <taxon>Pseudomonadati</taxon>
        <taxon>Thermodesulfobacteriota</taxon>
        <taxon>Desulfuromonadia</taxon>
        <taxon>Desulfuromonadales</taxon>
        <taxon>Geoalkalibacteraceae</taxon>
        <taxon>Geoalkalibacter</taxon>
    </lineage>
</organism>
<sequence>MIGFRSQMIGWTIFVLVLALLPAETVRAIEVHNFDCKNCHKLGVSYNELGNSTTNVCLECHKDNPPSVTMLDGFSATPTGVFAPTDASNVMGSYPTGLAEGSGSRSQSSHIWAARDVNEAAGAKAPSNRYFYGRYGISTGKVTCQRCHDPHSRDATNTKILRLGTGSREQMCIDCHAPWNIDNTDHGLLSHPMVADYAAVQGAVANEGKYRAPADVATQGGEVVLVDGKVSCSSCHGVHFTDSDGTTLDGPGQTLSAGDGKLLKADGPAGNDKSMLCQACHTYKAHGSTNETVGCLVCHSGHAYNGGNPNYYVLRGQTETTTYGAVNSLAYTDLTADLGGTSTTAQLWAGSAGSADGYCERCHGDLTSMPGSSRTHVEGEDCLECHAHNGDGMTYAFEANCTDCHGWPPSADSGGGPEGYAFVDAPEPEGRNYSQDADYKPESTTAHTTHTGSTSDYGLSCGSCHDDDFGATHNDGNNQNVFTGSSPHVVSGAGGVLRPVYDKTGAGTCSSVYCHSNGGKRNASGTKQAADFNTVAVTWTGESITSCAACHGNDSVAMGTSNNSPRHIPHLDRGYSCNICHQATAASATALAAGAAGGSHVDGEVDIVFDSSYSLGAGLMGSGSYDAVAGTCAVYCHSDGKGNYASADWDLASGGACDFCHGHDAGSANPLTSGSHATHIDDSDNEIGRSLGCVECHSNTVSDNNTIGTAANHIDGAFTLGIRMDGNKSDCTNIYCHSNGNAGNLVYRDRAWGSAPIFCDGCHGDGNGKAYPAYANGGIGHVDANSHEAHAGNAGFNCAECHSTTATGNGLKTGGTLTHLNETIDVSGPQFAWDPATGTCSNIACHFDNGAKWGDTLTCTSCHNNGTDDGNLVNAVPAASSAIHAIHYNAAATYVGGCDGCHGGGASTGSHAGHADLSRTLVNLTYSDVDKNCTNACHLAAPVNLWSAGQSLACSDCHGSGKSLDSGDNPPSSGSHAAHVVSAAGAYGSTANSSTADTYDFGCGKCHGSDDINHIDGTLTVVDVGWTGTVCNQSYCHSNGAYDNGDPATTRREYVASPQWLGGTFSGDRCAACHLNSPDTGAHHEHEVGFHYDAVYSGLAGFLPVLDTDPVPAGLTYTVLSEVRGHGGRLDDGITSTSTVLSCQVCHNATVTVWYNDNNTTCAACHVGGAAPPKGQMTIADKSRHVNGVRDVQFFNQKVRSKAQLSDMVPDLPGPNVDWTEILELQQSWVRINGYKAADGSSYDESPDTLLSTGLFDNGTGEIGGDVANPTCLVSCHLTNKFISDNNLDKEPVGWFDGGRMCIDCHTRLPR</sequence>
<protein>
    <recommendedName>
        <fullName evidence="3">Doubled CXXCH motif domain-containing protein</fullName>
    </recommendedName>
</protein>
<evidence type="ECO:0000313" key="5">
    <source>
        <dbReference type="Proteomes" id="UP000035036"/>
    </source>
</evidence>
<dbReference type="STRING" id="483547.GSUB_02925"/>
<dbReference type="InterPro" id="IPR036280">
    <property type="entry name" value="Multihaem_cyt_sf"/>
</dbReference>
<dbReference type="InterPro" id="IPR051829">
    <property type="entry name" value="Multiheme_Cytochr_ET"/>
</dbReference>
<dbReference type="EMBL" id="CP010311">
    <property type="protein sequence ID" value="AJF05735.1"/>
    <property type="molecule type" value="Genomic_DNA"/>
</dbReference>
<proteinExistence type="predicted"/>
<dbReference type="SUPFAM" id="SSF48695">
    <property type="entry name" value="Multiheme cytochromes"/>
    <property type="match status" value="4"/>
</dbReference>
<reference evidence="4 5" key="1">
    <citation type="journal article" date="2015" name="Genome Announc.">
        <title>Genomes of Geoalkalibacter ferrihydriticus Z-0531T and Geoalkalibacter subterraneus Red1T, Two Haloalkaliphilic Metal-Reducing Deltaproteobacteria.</title>
        <authorList>
            <person name="Badalamenti J.P."/>
            <person name="Krajmalnik-Brown R."/>
            <person name="Torres C.I."/>
            <person name="Bond D.R."/>
        </authorList>
    </citation>
    <scope>NUCLEOTIDE SEQUENCE [LARGE SCALE GENOMIC DNA]</scope>
    <source>
        <strain evidence="4 5">Red1</strain>
    </source>
</reference>
<dbReference type="PANTHER" id="PTHR35038:SF6">
    <property type="entry name" value="SURFACE LOCALIZED DECAHEME CYTOCHROME C LIPOPROTEIN"/>
    <property type="match status" value="1"/>
</dbReference>
<evidence type="ECO:0000313" key="4">
    <source>
        <dbReference type="EMBL" id="AJF05735.1"/>
    </source>
</evidence>
<dbReference type="KEGG" id="gsb:GSUB_02925"/>
<dbReference type="InterPro" id="IPR010177">
    <property type="entry name" value="Paired_CXXCH_1"/>
</dbReference>
<evidence type="ECO:0000256" key="1">
    <source>
        <dbReference type="ARBA" id="ARBA00022729"/>
    </source>
</evidence>
<feature type="compositionally biased region" description="Low complexity" evidence="2">
    <location>
        <begin position="443"/>
        <end position="455"/>
    </location>
</feature>
<gene>
    <name evidence="4" type="ORF">GSUB_02925</name>
</gene>
<name>A0A0B5FNV6_9BACT</name>
<keyword evidence="5" id="KW-1185">Reference proteome</keyword>
<accession>A0A0B5FNV6</accession>